<evidence type="ECO:0000256" key="1">
    <source>
        <dbReference type="ARBA" id="ARBA00001974"/>
    </source>
</evidence>
<dbReference type="RefSeq" id="WP_260795471.1">
    <property type="nucleotide sequence ID" value="NZ_CP093313.1"/>
</dbReference>
<feature type="binding site" evidence="2">
    <location>
        <position position="251"/>
    </location>
    <ligand>
        <name>FAD</name>
        <dbReference type="ChEBI" id="CHEBI:57692"/>
    </ligand>
</feature>
<dbReference type="PANTHER" id="PTHR42923:SF39">
    <property type="entry name" value="AMINO OXIDASE"/>
    <property type="match status" value="1"/>
</dbReference>
<dbReference type="AlphaFoldDB" id="A0A9J7BTD8"/>
<dbReference type="EMBL" id="CP093313">
    <property type="protein sequence ID" value="UWZ85857.1"/>
    <property type="molecule type" value="Genomic_DNA"/>
</dbReference>
<dbReference type="Proteomes" id="UP001059380">
    <property type="component" value="Chromosome"/>
</dbReference>
<organism evidence="3 4">
    <name type="scientific">Occallatibacter riparius</name>
    <dbReference type="NCBI Taxonomy" id="1002689"/>
    <lineage>
        <taxon>Bacteria</taxon>
        <taxon>Pseudomonadati</taxon>
        <taxon>Acidobacteriota</taxon>
        <taxon>Terriglobia</taxon>
        <taxon>Terriglobales</taxon>
        <taxon>Acidobacteriaceae</taxon>
        <taxon>Occallatibacter</taxon>
    </lineage>
</organism>
<protein>
    <submittedName>
        <fullName evidence="3">FAD-dependent oxidoreductase</fullName>
    </submittedName>
</protein>
<dbReference type="InterPro" id="IPR036188">
    <property type="entry name" value="FAD/NAD-bd_sf"/>
</dbReference>
<comment type="cofactor">
    <cofactor evidence="1">
        <name>FAD</name>
        <dbReference type="ChEBI" id="CHEBI:57692"/>
    </cofactor>
</comment>
<evidence type="ECO:0000313" key="3">
    <source>
        <dbReference type="EMBL" id="UWZ85857.1"/>
    </source>
</evidence>
<evidence type="ECO:0000256" key="2">
    <source>
        <dbReference type="PIRSR" id="PIRSR601613-1"/>
    </source>
</evidence>
<dbReference type="GO" id="GO:0016491">
    <property type="term" value="F:oxidoreductase activity"/>
    <property type="evidence" value="ECO:0007669"/>
    <property type="project" value="InterPro"/>
</dbReference>
<reference evidence="3" key="1">
    <citation type="submission" date="2021-04" db="EMBL/GenBank/DDBJ databases">
        <title>Phylogenetic analysis of Acidobacteriaceae.</title>
        <authorList>
            <person name="Qiu L."/>
            <person name="Zhang Q."/>
        </authorList>
    </citation>
    <scope>NUCLEOTIDE SEQUENCE</scope>
    <source>
        <strain evidence="3">DSM 25168</strain>
    </source>
</reference>
<proteinExistence type="predicted"/>
<sequence length="472" mass="54222">MLRDRAAFPTPKRTERVPVVIVGGGIAGLSAAWRLQKRGFHDFVLLEMNDQAGGNSRWGENEITAYPWAAHYVPVPGPKAVYVRELFEELGVLKDGRWEERYLCFSPQERLFLYGRWQEGIEPAIGLSEKEREQFKRLEEQIVRFRSTGSFTVPLEVGFSESTSYLDRISFADWLRDQRMDSRILNWYMNYCCRDDYGATTDQTSAWAGIQYFASREPDEKGPLTWPEGNGWIVRRLLERVGKFVRTGAMVHRIVPSKSRLSVFAGDVEYQAEFVIFGAPSFLGPYLIEGMKPLHDFEYSPWLTANLTLDRLPGTYGSDLTWDNVVMDSPTLGYVDAMHQTLRTHVDRTVWTFYWALADGPPSQNRMQLLSSDWMHWKEAILHDLERVHPDIRQCVSRIDIMRNGHAMARPKVGAIFSQERRALTKPQGRILFVNSDLSGFSIFEEAQYRGVFAAETVLKTIGGTAQPRRKQ</sequence>
<dbReference type="InterPro" id="IPR001613">
    <property type="entry name" value="Flavin_amine_oxidase"/>
</dbReference>
<dbReference type="KEGG" id="orp:MOP44_07915"/>
<evidence type="ECO:0000313" key="4">
    <source>
        <dbReference type="Proteomes" id="UP001059380"/>
    </source>
</evidence>
<dbReference type="Pfam" id="PF13450">
    <property type="entry name" value="NAD_binding_8"/>
    <property type="match status" value="1"/>
</dbReference>
<dbReference type="PANTHER" id="PTHR42923">
    <property type="entry name" value="PROTOPORPHYRINOGEN OXIDASE"/>
    <property type="match status" value="1"/>
</dbReference>
<accession>A0A9J7BTD8</accession>
<dbReference type="SUPFAM" id="SSF51905">
    <property type="entry name" value="FAD/NAD(P)-binding domain"/>
    <property type="match status" value="1"/>
</dbReference>
<dbReference type="InterPro" id="IPR050464">
    <property type="entry name" value="Zeta_carotene_desat/Oxidored"/>
</dbReference>
<gene>
    <name evidence="3" type="ORF">MOP44_07915</name>
</gene>
<keyword evidence="4" id="KW-1185">Reference proteome</keyword>
<name>A0A9J7BTD8_9BACT</name>
<dbReference type="Gene3D" id="3.50.50.60">
    <property type="entry name" value="FAD/NAD(P)-binding domain"/>
    <property type="match status" value="1"/>
</dbReference>
<dbReference type="PRINTS" id="PR00757">
    <property type="entry name" value="AMINEOXDASEF"/>
</dbReference>